<evidence type="ECO:0000256" key="5">
    <source>
        <dbReference type="ARBA" id="ARBA00022670"/>
    </source>
</evidence>
<dbReference type="Pfam" id="PF17862">
    <property type="entry name" value="AAA_lid_3"/>
    <property type="match status" value="1"/>
</dbReference>
<dbReference type="InterPro" id="IPR050928">
    <property type="entry name" value="ATP-dep_Zn_Metalloprotease"/>
</dbReference>
<keyword evidence="12" id="KW-0809">Transit peptide</keyword>
<evidence type="ECO:0000256" key="3">
    <source>
        <dbReference type="ARBA" id="ARBA00010044"/>
    </source>
</evidence>
<keyword evidence="7" id="KW-0479">Metal-binding</keyword>
<dbReference type="InterPro" id="IPR003959">
    <property type="entry name" value="ATPase_AAA_core"/>
</dbReference>
<dbReference type="PANTHER" id="PTHR43655:SF2">
    <property type="entry name" value="AFG3 LIKE MATRIX AAA PEPTIDASE SUBUNIT 2, ISOFORM A"/>
    <property type="match status" value="1"/>
</dbReference>
<dbReference type="InterPro" id="IPR037219">
    <property type="entry name" value="Peptidase_M41-like"/>
</dbReference>
<feature type="domain" description="AAA+ ATPase" evidence="17">
    <location>
        <begin position="223"/>
        <end position="362"/>
    </location>
</feature>
<dbReference type="Pfam" id="PF01434">
    <property type="entry name" value="Peptidase_M41"/>
    <property type="match status" value="1"/>
</dbReference>
<comment type="similarity">
    <text evidence="4">In the N-terminal section; belongs to the AAA ATPase family.</text>
</comment>
<evidence type="ECO:0000256" key="9">
    <source>
        <dbReference type="ARBA" id="ARBA00022801"/>
    </source>
</evidence>
<evidence type="ECO:0000256" key="10">
    <source>
        <dbReference type="ARBA" id="ARBA00022833"/>
    </source>
</evidence>
<dbReference type="GO" id="GO:0005745">
    <property type="term" value="C:m-AAA complex"/>
    <property type="evidence" value="ECO:0007669"/>
    <property type="project" value="TreeGrafter"/>
</dbReference>
<dbReference type="InterPro" id="IPR003593">
    <property type="entry name" value="AAA+_ATPase"/>
</dbReference>
<keyword evidence="9" id="KW-0378">Hydrolase</keyword>
<evidence type="ECO:0000256" key="12">
    <source>
        <dbReference type="ARBA" id="ARBA00022946"/>
    </source>
</evidence>
<dbReference type="Gene3D" id="3.40.50.300">
    <property type="entry name" value="P-loop containing nucleotide triphosphate hydrolases"/>
    <property type="match status" value="1"/>
</dbReference>
<keyword evidence="11" id="KW-0067">ATP-binding</keyword>
<keyword evidence="14" id="KW-0482">Metalloprotease</keyword>
<evidence type="ECO:0000259" key="17">
    <source>
        <dbReference type="SMART" id="SM00382"/>
    </source>
</evidence>
<dbReference type="FunFam" id="1.10.8.60:FF:000019">
    <property type="entry name" value="AFG3-like AAA ATPase 2"/>
    <property type="match status" value="1"/>
</dbReference>
<dbReference type="GO" id="GO:0016887">
    <property type="term" value="F:ATP hydrolysis activity"/>
    <property type="evidence" value="ECO:0007669"/>
    <property type="project" value="InterPro"/>
</dbReference>
<gene>
    <name evidence="18" type="ORF">CPAV1605_922</name>
</gene>
<dbReference type="Gene3D" id="1.20.58.760">
    <property type="entry name" value="Peptidase M41"/>
    <property type="match status" value="1"/>
</dbReference>
<evidence type="ECO:0000256" key="11">
    <source>
        <dbReference type="ARBA" id="ARBA00022840"/>
    </source>
</evidence>
<name>A0A5E8CJI3_9ZZZZ</name>
<evidence type="ECO:0000256" key="6">
    <source>
        <dbReference type="ARBA" id="ARBA00022692"/>
    </source>
</evidence>
<comment type="subcellular location">
    <subcellularLocation>
        <location evidence="2">Membrane</location>
        <topology evidence="2">Multi-pass membrane protein</topology>
    </subcellularLocation>
</comment>
<evidence type="ECO:0000256" key="13">
    <source>
        <dbReference type="ARBA" id="ARBA00022989"/>
    </source>
</evidence>
<dbReference type="PANTHER" id="PTHR43655">
    <property type="entry name" value="ATP-DEPENDENT PROTEASE"/>
    <property type="match status" value="1"/>
</dbReference>
<evidence type="ECO:0000256" key="8">
    <source>
        <dbReference type="ARBA" id="ARBA00022741"/>
    </source>
</evidence>
<dbReference type="InterPro" id="IPR000642">
    <property type="entry name" value="Peptidase_M41"/>
</dbReference>
<keyword evidence="6" id="KW-0812">Transmembrane</keyword>
<evidence type="ECO:0000256" key="1">
    <source>
        <dbReference type="ARBA" id="ARBA00001947"/>
    </source>
</evidence>
<evidence type="ECO:0000313" key="18">
    <source>
        <dbReference type="EMBL" id="VVU95197.1"/>
    </source>
</evidence>
<dbReference type="InterPro" id="IPR027417">
    <property type="entry name" value="P-loop_NTPase"/>
</dbReference>
<comment type="similarity">
    <text evidence="3">In the C-terminal section; belongs to the peptidase M41 family.</text>
</comment>
<proteinExistence type="inferred from homology"/>
<accession>A0A5E8CJI3</accession>
<evidence type="ECO:0000256" key="15">
    <source>
        <dbReference type="ARBA" id="ARBA00023136"/>
    </source>
</evidence>
<evidence type="ECO:0000256" key="2">
    <source>
        <dbReference type="ARBA" id="ARBA00004141"/>
    </source>
</evidence>
<keyword evidence="16" id="KW-0175">Coiled coil</keyword>
<dbReference type="SUPFAM" id="SSF52540">
    <property type="entry name" value="P-loop containing nucleoside triphosphate hydrolases"/>
    <property type="match status" value="1"/>
</dbReference>
<dbReference type="GO" id="GO:0004222">
    <property type="term" value="F:metalloendopeptidase activity"/>
    <property type="evidence" value="ECO:0007669"/>
    <property type="project" value="InterPro"/>
</dbReference>
<organism evidence="18">
    <name type="scientific">seawater metagenome</name>
    <dbReference type="NCBI Taxonomy" id="1561972"/>
    <lineage>
        <taxon>unclassified sequences</taxon>
        <taxon>metagenomes</taxon>
        <taxon>ecological metagenomes</taxon>
    </lineage>
</organism>
<sequence>MKAVYYLMGFLMAYMLIDGMQTPDYGITKRKMLDIVNWDNSSLASVIVNRENDIAVFNVDFYNNVSKYKYNTSNTCPSIHMEDCIFVKEKVESDYFRVLLPKNHRIDNELSKIPKTKEVEVLYVNSPQPNFVFDLFRKISYYLLAFLIMRTILSSLVSGLVDGVSQATEGSTPFRIIKKDDDDQTVKTRLDDIAGYEDTKKEVLEYIAYLKSREKYIKMGAKLPRGLLLIGRPGSGKTLLAKAIAGESGVSFIHCSGSDFNDRFIGMGSNRVGQLFKLARDNSPSIIFIDEIDSIGAARDNYGGGISHEHNVTLNKLLVEMDGFADNENILVIASTNRHKSLDDALTRSGRFDRKIVIDLPNANERKEIFKLYLDRISVNKDNKGDFAYKMSKKTSGVSGADISNICNQAAILAVREEKEVIEWIHLEKAIDDIIIGIEKRSRMMTEKERNIVAHHEAGHALLGYLLEDCSPPIKVSIIPRGVDALGFSQQEPEEKKLYNKEELLSKVSVLLGGRAAEEVMFGKITTGAADDIEKVTQLVYSMITNYGLNEKIGLLSYEKSRQYNIGQNKLDDIENEMKNITDNIYNWTKEIISKHEDKIRKLAESLLSEEILLGEDIEELIDEDKELINSIQVLN</sequence>
<dbReference type="AlphaFoldDB" id="A0A5E8CJI3"/>
<dbReference type="Pfam" id="PF00004">
    <property type="entry name" value="AAA"/>
    <property type="match status" value="1"/>
</dbReference>
<dbReference type="GO" id="GO:0034982">
    <property type="term" value="P:mitochondrial protein processing"/>
    <property type="evidence" value="ECO:0007669"/>
    <property type="project" value="TreeGrafter"/>
</dbReference>
<dbReference type="SUPFAM" id="SSF140990">
    <property type="entry name" value="FtsH protease domain-like"/>
    <property type="match status" value="1"/>
</dbReference>
<keyword evidence="5" id="KW-0645">Protease</keyword>
<dbReference type="InterPro" id="IPR041569">
    <property type="entry name" value="AAA_lid_3"/>
</dbReference>
<protein>
    <submittedName>
        <fullName evidence="18">Peptidase family M41</fullName>
    </submittedName>
</protein>
<dbReference type="Gene3D" id="1.10.8.60">
    <property type="match status" value="1"/>
</dbReference>
<dbReference type="GO" id="GO:0004176">
    <property type="term" value="F:ATP-dependent peptidase activity"/>
    <property type="evidence" value="ECO:0007669"/>
    <property type="project" value="InterPro"/>
</dbReference>
<dbReference type="FunFam" id="3.40.50.300:FF:000277">
    <property type="entry name" value="ATP-dependent zinc metalloprotease FtsH"/>
    <property type="match status" value="1"/>
</dbReference>
<feature type="coiled-coil region" evidence="16">
    <location>
        <begin position="564"/>
        <end position="591"/>
    </location>
</feature>
<evidence type="ECO:0000256" key="14">
    <source>
        <dbReference type="ARBA" id="ARBA00023049"/>
    </source>
</evidence>
<keyword evidence="15" id="KW-0472">Membrane</keyword>
<keyword evidence="10" id="KW-0862">Zinc</keyword>
<comment type="cofactor">
    <cofactor evidence="1">
        <name>Zn(2+)</name>
        <dbReference type="ChEBI" id="CHEBI:29105"/>
    </cofactor>
</comment>
<reference evidence="18" key="1">
    <citation type="submission" date="2019-09" db="EMBL/GenBank/DDBJ databases">
        <authorList>
            <person name="Needham M D."/>
        </authorList>
    </citation>
    <scope>NUCLEOTIDE SEQUENCE</scope>
</reference>
<dbReference type="GO" id="GO:0005524">
    <property type="term" value="F:ATP binding"/>
    <property type="evidence" value="ECO:0007669"/>
    <property type="project" value="UniProtKB-KW"/>
</dbReference>
<evidence type="ECO:0000256" key="4">
    <source>
        <dbReference type="ARBA" id="ARBA00010550"/>
    </source>
</evidence>
<evidence type="ECO:0000256" key="7">
    <source>
        <dbReference type="ARBA" id="ARBA00022723"/>
    </source>
</evidence>
<dbReference type="SMART" id="SM00382">
    <property type="entry name" value="AAA"/>
    <property type="match status" value="1"/>
</dbReference>
<dbReference type="FunFam" id="1.20.58.760:FF:000001">
    <property type="entry name" value="ATP-dependent zinc metalloprotease FtsH"/>
    <property type="match status" value="1"/>
</dbReference>
<evidence type="ECO:0000256" key="16">
    <source>
        <dbReference type="SAM" id="Coils"/>
    </source>
</evidence>
<keyword evidence="13" id="KW-1133">Transmembrane helix</keyword>
<dbReference type="EMBL" id="CABVLZ010000004">
    <property type="protein sequence ID" value="VVU95197.1"/>
    <property type="molecule type" value="Genomic_DNA"/>
</dbReference>
<keyword evidence="8" id="KW-0547">Nucleotide-binding</keyword>
<dbReference type="GO" id="GO:0046872">
    <property type="term" value="F:metal ion binding"/>
    <property type="evidence" value="ECO:0007669"/>
    <property type="project" value="UniProtKB-KW"/>
</dbReference>